<dbReference type="AlphaFoldDB" id="A0A8H6IWP9"/>
<dbReference type="EMBL" id="WIGM01001289">
    <property type="protein sequence ID" value="KAF6802195.1"/>
    <property type="molecule type" value="Genomic_DNA"/>
</dbReference>
<evidence type="ECO:0000313" key="4">
    <source>
        <dbReference type="Proteomes" id="UP000639643"/>
    </source>
</evidence>
<keyword evidence="2" id="KW-0812">Transmembrane</keyword>
<keyword evidence="2" id="KW-1133">Transmembrane helix</keyword>
<sequence length="574" mass="65538">MNRLAYKGTIPPRQFHWNRPITRNPDTIPRIEAELIARKEYPEDSREQTLLQIFLDIPEFSPRLGYEYRPFDRFLGASILERASTGHFEHPNQLAVWLHDTSHTGGLRPYNGSVTLMDFFRLSKNEEAGEDGNTNVDIRKMSLDCQIPAMKRLIYKHLASETSVGLVASNHIANNFILEHHMPCYVWTSDPNPGRDSRHTTDDQSLRKSIDLSFLSGARNRRGTTSGSEYLHECQTSICVTGWNVDSWTAICLTDNFFDINAADPNNENGLEFYTPENDEDQTDAMSIGQMMADKFSIKDPREYFFLIVKFRTMRMAEQWHNIAFNMREKVREYLSSDPMPLTRRQSSLATAEGDSRVITDNEAWVNQTSDLLRDLLINLSKSIMAWQKVFKDIDTIVNGADEDMKSRIYGSVAETSDLMEEMQTVLEELESLKLKVEDFSRHLATRVAVDGRGAIVLQLWNVVILQFFSPMAIAGSIMQAGMSFGPAVLCFTFLTGLFTFITWNMKHCVTFYEQLFGKKAGQLPNNELPALQSPPEILPVRATQTSFLPLQNPASTYHRVRHPRDDRYGSEAV</sequence>
<accession>A0A8H6IWP9</accession>
<proteinExistence type="predicted"/>
<organism evidence="3 4">
    <name type="scientific">Colletotrichum musicola</name>
    <dbReference type="NCBI Taxonomy" id="2175873"/>
    <lineage>
        <taxon>Eukaryota</taxon>
        <taxon>Fungi</taxon>
        <taxon>Dikarya</taxon>
        <taxon>Ascomycota</taxon>
        <taxon>Pezizomycotina</taxon>
        <taxon>Sordariomycetes</taxon>
        <taxon>Hypocreomycetidae</taxon>
        <taxon>Glomerellales</taxon>
        <taxon>Glomerellaceae</taxon>
        <taxon>Colletotrichum</taxon>
        <taxon>Colletotrichum orchidearum species complex</taxon>
    </lineage>
</organism>
<keyword evidence="2" id="KW-0472">Membrane</keyword>
<evidence type="ECO:0000256" key="2">
    <source>
        <dbReference type="SAM" id="Phobius"/>
    </source>
</evidence>
<protein>
    <submittedName>
        <fullName evidence="3">Uncharacterized protein</fullName>
    </submittedName>
</protein>
<name>A0A8H6IWP9_9PEZI</name>
<keyword evidence="1" id="KW-0175">Coiled coil</keyword>
<feature type="coiled-coil region" evidence="1">
    <location>
        <begin position="413"/>
        <end position="443"/>
    </location>
</feature>
<comment type="caution">
    <text evidence="3">The sequence shown here is derived from an EMBL/GenBank/DDBJ whole genome shotgun (WGS) entry which is preliminary data.</text>
</comment>
<evidence type="ECO:0000313" key="3">
    <source>
        <dbReference type="EMBL" id="KAF6802195.1"/>
    </source>
</evidence>
<keyword evidence="4" id="KW-1185">Reference proteome</keyword>
<gene>
    <name evidence="3" type="ORF">CMUS01_15432</name>
</gene>
<reference evidence="3" key="1">
    <citation type="journal article" date="2020" name="Phytopathology">
        <title>Genome Sequence Resources of Colletotrichum truncatum, C. plurivorum, C. musicola, and C. sojae: Four Species Pathogenic to Soybean (Glycine max).</title>
        <authorList>
            <person name="Rogerio F."/>
            <person name="Boufleur T.R."/>
            <person name="Ciampi-Guillardi M."/>
            <person name="Sukno S.A."/>
            <person name="Thon M.R."/>
            <person name="Massola Junior N.S."/>
            <person name="Baroncelli R."/>
        </authorList>
    </citation>
    <scope>NUCLEOTIDE SEQUENCE</scope>
    <source>
        <strain evidence="3">LFN0074</strain>
    </source>
</reference>
<evidence type="ECO:0000256" key="1">
    <source>
        <dbReference type="SAM" id="Coils"/>
    </source>
</evidence>
<feature type="transmembrane region" description="Helical" evidence="2">
    <location>
        <begin position="485"/>
        <end position="504"/>
    </location>
</feature>
<dbReference type="Proteomes" id="UP000639643">
    <property type="component" value="Unassembled WGS sequence"/>
</dbReference>
<dbReference type="OrthoDB" id="4851378at2759"/>